<dbReference type="CDD" id="cd00130">
    <property type="entry name" value="PAS"/>
    <property type="match status" value="1"/>
</dbReference>
<dbReference type="InterPro" id="IPR003661">
    <property type="entry name" value="HisK_dim/P_dom"/>
</dbReference>
<dbReference type="SUPFAM" id="SSF158472">
    <property type="entry name" value="HAMP domain-like"/>
    <property type="match status" value="1"/>
</dbReference>
<evidence type="ECO:0000256" key="6">
    <source>
        <dbReference type="ARBA" id="ARBA00022692"/>
    </source>
</evidence>
<dbReference type="EC" id="2.7.13.3" evidence="3"/>
<name>A0ABW9ZY94_9BACT</name>
<dbReference type="CDD" id="cd06225">
    <property type="entry name" value="HAMP"/>
    <property type="match status" value="1"/>
</dbReference>
<sequence>MKLKTKITLGVMFLFTLLLLVGGTGFFYLNRSTSEQRDILKENYETLDYTKGMLEAMDNRDTDPEGKKAMFEQNMRGQESNITEPGEEYVTRKLRRDFNALQDHPGSLEHEKAVRNDISAIMQINLLAISEKNKMLNHSSDSAKFIITLLLTLCAIVGLVFVYNFPGYIANPIVTLTEGIKAIAGKKYSERIHLNRKDEFGEMAAAFNNMAEELDKFEHSNLARILFEKQRAEAVINSLQDASIGIGKNGTILFANPQALQLLNLPETAVIGKKEKLLREQNDLFRFLMTEESDQPFKIVVDTKEQFFTKETIPINNSEGTIGQMTVLKNITPYKELDVAKTNFMATVSHELKTPLAASDFSLKLLEDERVGPLNTEQKELVQNLKADNQRLLKILSELLDLSQVESGKIQLHIKEIDASVPVKRAVEAVTAAAQQKQVLIDTLLAHQPLLCKADEEKVAWVLTNLLTNAIKYSPAGSTVTVQVSRETDTMVISVTDRGKGIGHEHLARIFDRFYQVPGTEKTGTGLGLSISKEFIEAMGGKAWVESELGQGSRFYFSLPLA</sequence>
<dbReference type="EMBL" id="JAACJS010000015">
    <property type="protein sequence ID" value="NCI52029.1"/>
    <property type="molecule type" value="Genomic_DNA"/>
</dbReference>
<dbReference type="PANTHER" id="PTHR42878:SF7">
    <property type="entry name" value="SENSOR HISTIDINE KINASE GLRK"/>
    <property type="match status" value="1"/>
</dbReference>
<evidence type="ECO:0000256" key="5">
    <source>
        <dbReference type="ARBA" id="ARBA00022679"/>
    </source>
</evidence>
<dbReference type="SMART" id="SM00388">
    <property type="entry name" value="HisKA"/>
    <property type="match status" value="1"/>
</dbReference>
<dbReference type="InterPro" id="IPR004358">
    <property type="entry name" value="Sig_transdc_His_kin-like_C"/>
</dbReference>
<comment type="subcellular location">
    <subcellularLocation>
        <location evidence="2">Membrane</location>
        <topology evidence="2">Multi-pass membrane protein</topology>
    </subcellularLocation>
</comment>
<dbReference type="PANTHER" id="PTHR42878">
    <property type="entry name" value="TWO-COMPONENT HISTIDINE KINASE"/>
    <property type="match status" value="1"/>
</dbReference>
<evidence type="ECO:0000256" key="3">
    <source>
        <dbReference type="ARBA" id="ARBA00012438"/>
    </source>
</evidence>
<dbReference type="Gene3D" id="6.10.340.10">
    <property type="match status" value="1"/>
</dbReference>
<evidence type="ECO:0000259" key="16">
    <source>
        <dbReference type="PROSITE" id="PS50885"/>
    </source>
</evidence>
<evidence type="ECO:0000256" key="1">
    <source>
        <dbReference type="ARBA" id="ARBA00000085"/>
    </source>
</evidence>
<evidence type="ECO:0000256" key="8">
    <source>
        <dbReference type="ARBA" id="ARBA00022777"/>
    </source>
</evidence>
<dbReference type="InterPro" id="IPR036890">
    <property type="entry name" value="HATPase_C_sf"/>
</dbReference>
<reference evidence="17 18" key="1">
    <citation type="submission" date="2020-01" db="EMBL/GenBank/DDBJ databases">
        <title>Genome analysis.</title>
        <authorList>
            <person name="Wu S."/>
            <person name="Wang G."/>
        </authorList>
    </citation>
    <scope>NUCLEOTIDE SEQUENCE [LARGE SCALE GENOMIC DNA]</scope>
    <source>
        <strain evidence="17 18">SYL130</strain>
    </source>
</reference>
<dbReference type="InterPro" id="IPR003660">
    <property type="entry name" value="HAMP_dom"/>
</dbReference>
<evidence type="ECO:0000256" key="9">
    <source>
        <dbReference type="ARBA" id="ARBA00022840"/>
    </source>
</evidence>
<keyword evidence="11" id="KW-0902">Two-component regulatory system</keyword>
<keyword evidence="18" id="KW-1185">Reference proteome</keyword>
<dbReference type="SMART" id="SM00387">
    <property type="entry name" value="HATPase_c"/>
    <property type="match status" value="1"/>
</dbReference>
<feature type="transmembrane region" description="Helical" evidence="13">
    <location>
        <begin position="145"/>
        <end position="165"/>
    </location>
</feature>
<comment type="catalytic activity">
    <reaction evidence="1">
        <text>ATP + protein L-histidine = ADP + protein N-phospho-L-histidine.</text>
        <dbReference type="EC" id="2.7.13.3"/>
    </reaction>
</comment>
<evidence type="ECO:0000259" key="14">
    <source>
        <dbReference type="PROSITE" id="PS50109"/>
    </source>
</evidence>
<keyword evidence="5" id="KW-0808">Transferase</keyword>
<evidence type="ECO:0000256" key="10">
    <source>
        <dbReference type="ARBA" id="ARBA00022989"/>
    </source>
</evidence>
<dbReference type="Gene3D" id="1.10.287.130">
    <property type="match status" value="1"/>
</dbReference>
<evidence type="ECO:0000313" key="18">
    <source>
        <dbReference type="Proteomes" id="UP000753802"/>
    </source>
</evidence>
<protein>
    <recommendedName>
        <fullName evidence="3">histidine kinase</fullName>
        <ecNumber evidence="3">2.7.13.3</ecNumber>
    </recommendedName>
</protein>
<keyword evidence="10 13" id="KW-1133">Transmembrane helix</keyword>
<dbReference type="CDD" id="cd00082">
    <property type="entry name" value="HisKA"/>
    <property type="match status" value="1"/>
</dbReference>
<dbReference type="PROSITE" id="PS50109">
    <property type="entry name" value="HIS_KIN"/>
    <property type="match status" value="1"/>
</dbReference>
<evidence type="ECO:0000256" key="4">
    <source>
        <dbReference type="ARBA" id="ARBA00022553"/>
    </source>
</evidence>
<feature type="domain" description="PAS" evidence="15">
    <location>
        <begin position="228"/>
        <end position="273"/>
    </location>
</feature>
<evidence type="ECO:0000256" key="2">
    <source>
        <dbReference type="ARBA" id="ARBA00004141"/>
    </source>
</evidence>
<keyword evidence="7" id="KW-0547">Nucleotide-binding</keyword>
<organism evidence="17 18">
    <name type="scientific">Sediminibacterium roseum</name>
    <dbReference type="NCBI Taxonomy" id="1978412"/>
    <lineage>
        <taxon>Bacteria</taxon>
        <taxon>Pseudomonadati</taxon>
        <taxon>Bacteroidota</taxon>
        <taxon>Chitinophagia</taxon>
        <taxon>Chitinophagales</taxon>
        <taxon>Chitinophagaceae</taxon>
        <taxon>Sediminibacterium</taxon>
    </lineage>
</organism>
<feature type="domain" description="Histidine kinase" evidence="14">
    <location>
        <begin position="347"/>
        <end position="562"/>
    </location>
</feature>
<dbReference type="Proteomes" id="UP000753802">
    <property type="component" value="Unassembled WGS sequence"/>
</dbReference>
<keyword evidence="4" id="KW-0597">Phosphoprotein</keyword>
<evidence type="ECO:0000256" key="13">
    <source>
        <dbReference type="SAM" id="Phobius"/>
    </source>
</evidence>
<dbReference type="Gene3D" id="3.30.565.10">
    <property type="entry name" value="Histidine kinase-like ATPase, C-terminal domain"/>
    <property type="match status" value="1"/>
</dbReference>
<dbReference type="SUPFAM" id="SSF55785">
    <property type="entry name" value="PYP-like sensor domain (PAS domain)"/>
    <property type="match status" value="1"/>
</dbReference>
<evidence type="ECO:0000256" key="7">
    <source>
        <dbReference type="ARBA" id="ARBA00022741"/>
    </source>
</evidence>
<dbReference type="InterPro" id="IPR050351">
    <property type="entry name" value="BphY/WalK/GraS-like"/>
</dbReference>
<dbReference type="PRINTS" id="PR00344">
    <property type="entry name" value="BCTRLSENSOR"/>
</dbReference>
<proteinExistence type="predicted"/>
<keyword evidence="8" id="KW-0418">Kinase</keyword>
<gene>
    <name evidence="17" type="ORF">GWC95_19045</name>
</gene>
<dbReference type="RefSeq" id="WP_161820288.1">
    <property type="nucleotide sequence ID" value="NZ_JAACJS010000015.1"/>
</dbReference>
<dbReference type="SMART" id="SM00091">
    <property type="entry name" value="PAS"/>
    <property type="match status" value="1"/>
</dbReference>
<feature type="domain" description="HAMP" evidence="16">
    <location>
        <begin position="167"/>
        <end position="219"/>
    </location>
</feature>
<keyword evidence="12 13" id="KW-0472">Membrane</keyword>
<evidence type="ECO:0000313" key="17">
    <source>
        <dbReference type="EMBL" id="NCI52029.1"/>
    </source>
</evidence>
<dbReference type="SUPFAM" id="SSF47384">
    <property type="entry name" value="Homodimeric domain of signal transducing histidine kinase"/>
    <property type="match status" value="1"/>
</dbReference>
<dbReference type="Pfam" id="PF00989">
    <property type="entry name" value="PAS"/>
    <property type="match status" value="1"/>
</dbReference>
<keyword evidence="9" id="KW-0067">ATP-binding</keyword>
<evidence type="ECO:0000259" key="15">
    <source>
        <dbReference type="PROSITE" id="PS50112"/>
    </source>
</evidence>
<dbReference type="PROSITE" id="PS50112">
    <property type="entry name" value="PAS"/>
    <property type="match status" value="1"/>
</dbReference>
<dbReference type="InterPro" id="IPR036097">
    <property type="entry name" value="HisK_dim/P_sf"/>
</dbReference>
<dbReference type="InterPro" id="IPR000014">
    <property type="entry name" value="PAS"/>
</dbReference>
<dbReference type="Pfam" id="PF02518">
    <property type="entry name" value="HATPase_c"/>
    <property type="match status" value="1"/>
</dbReference>
<dbReference type="PROSITE" id="PS50885">
    <property type="entry name" value="HAMP"/>
    <property type="match status" value="1"/>
</dbReference>
<dbReference type="InterPro" id="IPR013767">
    <property type="entry name" value="PAS_fold"/>
</dbReference>
<keyword evidence="6 13" id="KW-0812">Transmembrane</keyword>
<dbReference type="SMART" id="SM00304">
    <property type="entry name" value="HAMP"/>
    <property type="match status" value="1"/>
</dbReference>
<comment type="caution">
    <text evidence="17">The sequence shown here is derived from an EMBL/GenBank/DDBJ whole genome shotgun (WGS) entry which is preliminary data.</text>
</comment>
<accession>A0ABW9ZY94</accession>
<evidence type="ECO:0000256" key="11">
    <source>
        <dbReference type="ARBA" id="ARBA00023012"/>
    </source>
</evidence>
<dbReference type="Gene3D" id="3.30.450.20">
    <property type="entry name" value="PAS domain"/>
    <property type="match status" value="1"/>
</dbReference>
<dbReference type="InterPro" id="IPR035965">
    <property type="entry name" value="PAS-like_dom_sf"/>
</dbReference>
<dbReference type="InterPro" id="IPR003594">
    <property type="entry name" value="HATPase_dom"/>
</dbReference>
<dbReference type="Pfam" id="PF00512">
    <property type="entry name" value="HisKA"/>
    <property type="match status" value="1"/>
</dbReference>
<dbReference type="Pfam" id="PF00672">
    <property type="entry name" value="HAMP"/>
    <property type="match status" value="1"/>
</dbReference>
<dbReference type="SUPFAM" id="SSF55874">
    <property type="entry name" value="ATPase domain of HSP90 chaperone/DNA topoisomerase II/histidine kinase"/>
    <property type="match status" value="1"/>
</dbReference>
<dbReference type="InterPro" id="IPR005467">
    <property type="entry name" value="His_kinase_dom"/>
</dbReference>
<feature type="transmembrane region" description="Helical" evidence="13">
    <location>
        <begin position="6"/>
        <end position="29"/>
    </location>
</feature>
<evidence type="ECO:0000256" key="12">
    <source>
        <dbReference type="ARBA" id="ARBA00023136"/>
    </source>
</evidence>